<dbReference type="SMART" id="SM00363">
    <property type="entry name" value="S4"/>
    <property type="match status" value="1"/>
</dbReference>
<dbReference type="Proteomes" id="UP000285120">
    <property type="component" value="Unassembled WGS sequence"/>
</dbReference>
<evidence type="ECO:0000313" key="3">
    <source>
        <dbReference type="EMBL" id="RKD75440.1"/>
    </source>
</evidence>
<organism evidence="3 4">
    <name type="scientific">Sinobaca qinghaiensis</name>
    <dbReference type="NCBI Taxonomy" id="342944"/>
    <lineage>
        <taxon>Bacteria</taxon>
        <taxon>Bacillati</taxon>
        <taxon>Bacillota</taxon>
        <taxon>Bacilli</taxon>
        <taxon>Bacillales</taxon>
        <taxon>Sporolactobacillaceae</taxon>
        <taxon>Sinobaca</taxon>
    </lineage>
</organism>
<dbReference type="PANTHER" id="PTHR13633:SF3">
    <property type="entry name" value="MITOCHONDRIAL TRANSCRIPTION RESCUE FACTOR 1"/>
    <property type="match status" value="1"/>
</dbReference>
<evidence type="ECO:0000256" key="1">
    <source>
        <dbReference type="PROSITE-ProRule" id="PRU00182"/>
    </source>
</evidence>
<accession>A0A419V649</accession>
<dbReference type="InterPro" id="IPR002942">
    <property type="entry name" value="S4_RNA-bd"/>
</dbReference>
<evidence type="ECO:0000259" key="2">
    <source>
        <dbReference type="SMART" id="SM00363"/>
    </source>
</evidence>
<dbReference type="InterPro" id="IPR012677">
    <property type="entry name" value="Nucleotide-bd_a/b_plait_sf"/>
</dbReference>
<dbReference type="Gene3D" id="3.30.1370.160">
    <property type="match status" value="1"/>
</dbReference>
<dbReference type="Pfam" id="PF01479">
    <property type="entry name" value="S4"/>
    <property type="match status" value="1"/>
</dbReference>
<feature type="domain" description="RNA-binding S4" evidence="2">
    <location>
        <begin position="181"/>
        <end position="243"/>
    </location>
</feature>
<dbReference type="InterPro" id="IPR040591">
    <property type="entry name" value="RqcP2_RBD"/>
</dbReference>
<keyword evidence="4" id="KW-1185">Reference proteome</keyword>
<protein>
    <submittedName>
        <fullName evidence="3">RNA-binding protein YlmH</fullName>
    </submittedName>
</protein>
<keyword evidence="1" id="KW-0694">RNA-binding</keyword>
<dbReference type="Gene3D" id="3.30.70.330">
    <property type="match status" value="1"/>
</dbReference>
<sequence length="259" mass="29966">MDYSEHFRKEEHPFIEQVRDWKQAVETYYETKLTDFLDPREQDLLAMIIGKDETVRFQFHGGANGAERRRACIYPFYEEITEESFHLALYELSYPAKFVTLRHPDILGTLTGLGIKREKYGDIIAGEGFFHCVVSEEVSLYLEMNLTKAGNAPVQVERKPLQDALEAEESWEEVSSTITSFRLDVLIAEMYGVSRSKALPYIEKEKVKVNWKTITQPAYQVAPGDYVSVRGMGRRKILSNEGLTKKGRYRLQYGKKKDQ</sequence>
<dbReference type="GO" id="GO:0003723">
    <property type="term" value="F:RNA binding"/>
    <property type="evidence" value="ECO:0007669"/>
    <property type="project" value="UniProtKB-KW"/>
</dbReference>
<evidence type="ECO:0000313" key="4">
    <source>
        <dbReference type="Proteomes" id="UP000285120"/>
    </source>
</evidence>
<dbReference type="OrthoDB" id="9812787at2"/>
<dbReference type="SUPFAM" id="SSF55174">
    <property type="entry name" value="Alpha-L RNA-binding motif"/>
    <property type="match status" value="1"/>
</dbReference>
<dbReference type="RefSeq" id="WP_120192317.1">
    <property type="nucleotide sequence ID" value="NZ_RAPK01000007.1"/>
</dbReference>
<dbReference type="Gene3D" id="3.10.290.10">
    <property type="entry name" value="RNA-binding S4 domain"/>
    <property type="match status" value="1"/>
</dbReference>
<dbReference type="PROSITE" id="PS50889">
    <property type="entry name" value="S4"/>
    <property type="match status" value="1"/>
</dbReference>
<name>A0A419V649_9BACL</name>
<dbReference type="Pfam" id="PF17774">
    <property type="entry name" value="YlmH_RBD"/>
    <property type="match status" value="1"/>
</dbReference>
<comment type="caution">
    <text evidence="3">The sequence shown here is derived from an EMBL/GenBank/DDBJ whole genome shotgun (WGS) entry which is preliminary data.</text>
</comment>
<dbReference type="AlphaFoldDB" id="A0A419V649"/>
<dbReference type="PANTHER" id="PTHR13633">
    <property type="entry name" value="MITOCHONDRIAL TRANSCRIPTION RESCUE FACTOR 1"/>
    <property type="match status" value="1"/>
</dbReference>
<dbReference type="EMBL" id="RAPK01000007">
    <property type="protein sequence ID" value="RKD75440.1"/>
    <property type="molecule type" value="Genomic_DNA"/>
</dbReference>
<gene>
    <name evidence="3" type="ORF">ATL39_1139</name>
</gene>
<reference evidence="3 4" key="1">
    <citation type="submission" date="2018-09" db="EMBL/GenBank/DDBJ databases">
        <title>Genomic Encyclopedia of Archaeal and Bacterial Type Strains, Phase II (KMG-II): from individual species to whole genera.</title>
        <authorList>
            <person name="Goeker M."/>
        </authorList>
    </citation>
    <scope>NUCLEOTIDE SEQUENCE [LARGE SCALE GENOMIC DNA]</scope>
    <source>
        <strain evidence="3 4">DSM 17008</strain>
    </source>
</reference>
<dbReference type="InterPro" id="IPR036986">
    <property type="entry name" value="S4_RNA-bd_sf"/>
</dbReference>
<dbReference type="CDD" id="cd00165">
    <property type="entry name" value="S4"/>
    <property type="match status" value="1"/>
</dbReference>
<proteinExistence type="predicted"/>